<comment type="similarity">
    <text evidence="1">Belongs to the short-chain dehydrogenases/reductases (SDR) family.</text>
</comment>
<dbReference type="SUPFAM" id="SSF51735">
    <property type="entry name" value="NAD(P)-binding Rossmann-fold domains"/>
    <property type="match status" value="1"/>
</dbReference>
<gene>
    <name evidence="2" type="ORF">R4Z09_13280</name>
</gene>
<dbReference type="InterPro" id="IPR002347">
    <property type="entry name" value="SDR_fam"/>
</dbReference>
<sequence>MNLDISGKVILITGGSRGLGAEMAREFAASGADIILASRNKESCEVVANEVRQLGRNALTVSCDVSNLSDIHNLFSIIKEEYGRLDVLVNNAGANVTKPALEVTEADWDYINDVNMKGLFFSCQEAAKMMKEQGSGKIINISSVGGVKPYKRIAPYTATKAAVIHLTKSLAAEWARYNIHVNSIAPGLISTEINKSEMENKTWLEGAIKAIPLRRLGNPKDISQIALYLVSEASNYITGQTFFIDGGTLSE</sequence>
<dbReference type="InterPro" id="IPR036291">
    <property type="entry name" value="NAD(P)-bd_dom_sf"/>
</dbReference>
<dbReference type="RefSeq" id="WP_338452737.1">
    <property type="nucleotide sequence ID" value="NZ_CP137640.1"/>
</dbReference>
<evidence type="ECO:0000313" key="2">
    <source>
        <dbReference type="EMBL" id="WVX83865.1"/>
    </source>
</evidence>
<dbReference type="PRINTS" id="PR00081">
    <property type="entry name" value="GDHRDH"/>
</dbReference>
<dbReference type="Pfam" id="PF13561">
    <property type="entry name" value="adh_short_C2"/>
    <property type="match status" value="1"/>
</dbReference>
<dbReference type="EC" id="1.-.-.-" evidence="2"/>
<dbReference type="PRINTS" id="PR00080">
    <property type="entry name" value="SDRFAMILY"/>
</dbReference>
<dbReference type="Proteomes" id="UP001357223">
    <property type="component" value="Chromosome"/>
</dbReference>
<keyword evidence="3" id="KW-1185">Reference proteome</keyword>
<evidence type="ECO:0000313" key="3">
    <source>
        <dbReference type="Proteomes" id="UP001357223"/>
    </source>
</evidence>
<organism evidence="2 3">
    <name type="scientific">Niallia oryzisoli</name>
    <dbReference type="NCBI Taxonomy" id="1737571"/>
    <lineage>
        <taxon>Bacteria</taxon>
        <taxon>Bacillati</taxon>
        <taxon>Bacillota</taxon>
        <taxon>Bacilli</taxon>
        <taxon>Bacillales</taxon>
        <taxon>Bacillaceae</taxon>
        <taxon>Niallia</taxon>
    </lineage>
</organism>
<dbReference type="Gene3D" id="3.40.50.720">
    <property type="entry name" value="NAD(P)-binding Rossmann-like Domain"/>
    <property type="match status" value="1"/>
</dbReference>
<reference evidence="2 3" key="1">
    <citation type="submission" date="2023-10" db="EMBL/GenBank/DDBJ databases">
        <title>Niallia locisalis sp.nov. isolated from a salt pond sample.</title>
        <authorList>
            <person name="Li X.-J."/>
            <person name="Dong L."/>
        </authorList>
    </citation>
    <scope>NUCLEOTIDE SEQUENCE [LARGE SCALE GENOMIC DNA]</scope>
    <source>
        <strain evidence="2 3">DSM 29761</strain>
    </source>
</reference>
<dbReference type="NCBIfam" id="NF005559">
    <property type="entry name" value="PRK07231.1"/>
    <property type="match status" value="1"/>
</dbReference>
<dbReference type="EMBL" id="CP137640">
    <property type="protein sequence ID" value="WVX83865.1"/>
    <property type="molecule type" value="Genomic_DNA"/>
</dbReference>
<dbReference type="InterPro" id="IPR020904">
    <property type="entry name" value="Sc_DH/Rdtase_CS"/>
</dbReference>
<dbReference type="CDD" id="cd05233">
    <property type="entry name" value="SDR_c"/>
    <property type="match status" value="1"/>
</dbReference>
<dbReference type="PANTHER" id="PTHR42760">
    <property type="entry name" value="SHORT-CHAIN DEHYDROGENASES/REDUCTASES FAMILY MEMBER"/>
    <property type="match status" value="1"/>
</dbReference>
<accession>A0ABZ2CJL4</accession>
<evidence type="ECO:0000256" key="1">
    <source>
        <dbReference type="ARBA" id="ARBA00006484"/>
    </source>
</evidence>
<protein>
    <submittedName>
        <fullName evidence="2">SDR family oxidoreductase</fullName>
        <ecNumber evidence="2">1.-.-.-</ecNumber>
    </submittedName>
</protein>
<name>A0ABZ2CJL4_9BACI</name>
<dbReference type="GO" id="GO:0016491">
    <property type="term" value="F:oxidoreductase activity"/>
    <property type="evidence" value="ECO:0007669"/>
    <property type="project" value="UniProtKB-KW"/>
</dbReference>
<keyword evidence="2" id="KW-0560">Oxidoreductase</keyword>
<dbReference type="PROSITE" id="PS00061">
    <property type="entry name" value="ADH_SHORT"/>
    <property type="match status" value="1"/>
</dbReference>
<proteinExistence type="inferred from homology"/>